<organism evidence="1 2">
    <name type="scientific">Pseudotamlana carrageenivorans</name>
    <dbReference type="NCBI Taxonomy" id="2069432"/>
    <lineage>
        <taxon>Bacteria</taxon>
        <taxon>Pseudomonadati</taxon>
        <taxon>Bacteroidota</taxon>
        <taxon>Flavobacteriia</taxon>
        <taxon>Flavobacteriales</taxon>
        <taxon>Flavobacteriaceae</taxon>
        <taxon>Pseudotamlana</taxon>
    </lineage>
</organism>
<dbReference type="EMBL" id="CP025938">
    <property type="protein sequence ID" value="AUS04430.1"/>
    <property type="molecule type" value="Genomic_DNA"/>
</dbReference>
<gene>
    <name evidence="1" type="ORF">C1A40_02590</name>
</gene>
<dbReference type="RefSeq" id="WP_102994540.1">
    <property type="nucleotide sequence ID" value="NZ_CP025938.1"/>
</dbReference>
<dbReference type="Proteomes" id="UP000236592">
    <property type="component" value="Chromosome"/>
</dbReference>
<sequence>MTSRKIDKTTYEISAGTTSKGRVGVVLSNDGTVETQYIDLEFVEHGVVNSYIFEGVKVKGDTTERLLEVLGEPHGVIRFSSKNLEVWAYYFGVIFTINTQTNVVIDAEINTYSRIFKSYKGDLIIQTYPYLINNTLDFSDSERGKMDEIVDKLGLPSYKYTGILPSPRVSMKREIYPATIHGSWFISVCVFS</sequence>
<dbReference type="AlphaFoldDB" id="A0A2I7SEY7"/>
<evidence type="ECO:0000313" key="1">
    <source>
        <dbReference type="EMBL" id="AUS04430.1"/>
    </source>
</evidence>
<name>A0A2I7SEY7_9FLAO</name>
<proteinExistence type="predicted"/>
<evidence type="ECO:0000313" key="2">
    <source>
        <dbReference type="Proteomes" id="UP000236592"/>
    </source>
</evidence>
<reference evidence="2" key="1">
    <citation type="submission" date="2018-01" db="EMBL/GenBank/DDBJ databases">
        <title>Complete genome of Tamlana sp. UJ94.</title>
        <authorList>
            <person name="Jung J."/>
            <person name="Chung D."/>
            <person name="Bae S.S."/>
            <person name="Baek K."/>
        </authorList>
    </citation>
    <scope>NUCLEOTIDE SEQUENCE [LARGE SCALE GENOMIC DNA]</scope>
    <source>
        <strain evidence="2">UJ94</strain>
    </source>
</reference>
<dbReference type="KEGG" id="taj:C1A40_02590"/>
<protein>
    <submittedName>
        <fullName evidence="1">Uncharacterized protein</fullName>
    </submittedName>
</protein>
<keyword evidence="2" id="KW-1185">Reference proteome</keyword>
<accession>A0A2I7SEY7</accession>